<feature type="transmembrane region" description="Helical" evidence="8">
    <location>
        <begin position="356"/>
        <end position="378"/>
    </location>
</feature>
<dbReference type="Proteomes" id="UP000183376">
    <property type="component" value="Chromosome I"/>
</dbReference>
<accession>A0A1H0AYM6</accession>
<feature type="transmembrane region" description="Helical" evidence="8">
    <location>
        <begin position="300"/>
        <end position="320"/>
    </location>
</feature>
<evidence type="ECO:0000313" key="11">
    <source>
        <dbReference type="Proteomes" id="UP000183376"/>
    </source>
</evidence>
<dbReference type="InterPro" id="IPR020846">
    <property type="entry name" value="MFS_dom"/>
</dbReference>
<feature type="transmembrane region" description="Helical" evidence="8">
    <location>
        <begin position="122"/>
        <end position="140"/>
    </location>
</feature>
<protein>
    <submittedName>
        <fullName evidence="10">Predicted arabinose efflux permease, MFS family</fullName>
    </submittedName>
</protein>
<keyword evidence="2" id="KW-0813">Transport</keyword>
<feature type="transmembrane region" description="Helical" evidence="8">
    <location>
        <begin position="390"/>
        <end position="410"/>
    </location>
</feature>
<feature type="transmembrane region" description="Helical" evidence="8">
    <location>
        <begin position="56"/>
        <end position="76"/>
    </location>
</feature>
<evidence type="ECO:0000256" key="8">
    <source>
        <dbReference type="SAM" id="Phobius"/>
    </source>
</evidence>
<gene>
    <name evidence="10" type="ORF">SAMN04489726_6356</name>
</gene>
<feature type="compositionally biased region" description="Basic and acidic residues" evidence="7">
    <location>
        <begin position="33"/>
        <end position="44"/>
    </location>
</feature>
<dbReference type="PANTHER" id="PTHR23513:SF11">
    <property type="entry name" value="STAPHYLOFERRIN A TRANSPORTER"/>
    <property type="match status" value="1"/>
</dbReference>
<reference evidence="10 11" key="1">
    <citation type="submission" date="2016-10" db="EMBL/GenBank/DDBJ databases">
        <authorList>
            <person name="de Groot N.N."/>
        </authorList>
    </citation>
    <scope>NUCLEOTIDE SEQUENCE [LARGE SCALE GENOMIC DNA]</scope>
    <source>
        <strain evidence="10 11">DSM 44149</strain>
    </source>
</reference>
<feature type="compositionally biased region" description="Polar residues" evidence="7">
    <location>
        <begin position="1"/>
        <end position="20"/>
    </location>
</feature>
<keyword evidence="11" id="KW-1185">Reference proteome</keyword>
<dbReference type="AlphaFoldDB" id="A0A1H0AYM6"/>
<evidence type="ECO:0000256" key="5">
    <source>
        <dbReference type="ARBA" id="ARBA00022989"/>
    </source>
</evidence>
<feature type="transmembrane region" description="Helical" evidence="8">
    <location>
        <begin position="263"/>
        <end position="280"/>
    </location>
</feature>
<feature type="transmembrane region" description="Helical" evidence="8">
    <location>
        <begin position="332"/>
        <end position="350"/>
    </location>
</feature>
<dbReference type="CDD" id="cd06173">
    <property type="entry name" value="MFS_MefA_like"/>
    <property type="match status" value="1"/>
</dbReference>
<feature type="transmembrane region" description="Helical" evidence="8">
    <location>
        <begin position="88"/>
        <end position="110"/>
    </location>
</feature>
<proteinExistence type="predicted"/>
<dbReference type="GO" id="GO:0005886">
    <property type="term" value="C:plasma membrane"/>
    <property type="evidence" value="ECO:0007669"/>
    <property type="project" value="UniProtKB-SubCell"/>
</dbReference>
<sequence>MPTYAGNTRADQSPDNTHSPPGTPPQGRLSSSVDKRLPTDEKPRGGMFSSLRTRNYRLYASGQVVSLIGVWMQRVAQDWLVLQLSNGSPVALGIAVALQFAPTLVLSLWAGVLADRLDKRRFLIVLQAALGLCGLTLGLLDVTGVVRLWHVYLLCLILGMFAAVETPVRQSFAVEMVGKAQVTNAVALNSMTFNIARILGPAIAGVMINWIGTGWVFLVNGASFAGVITGLALMNPAELFRSKPVPRGRGQLREGLRYVRQRADLVVVMVLAFGVSTFGLNFHSTLAVISRNEFHGDASLYGTLSMVLAVGTLSGAVMAARRSGKGRPRQRLLIGGAMAFGVLEIITGFMPDPWSMGALLVLTGAAALTFTTVSNAIVQLSVAPEMRGRVMGLYMLVFLGGNPVGSPLMGWVAEHWGPRSPVWLGGTISLLFALVCGIVLIRRGGVRLPVRRLVRLRVLTRK</sequence>
<evidence type="ECO:0000256" key="7">
    <source>
        <dbReference type="SAM" id="MobiDB-lite"/>
    </source>
</evidence>
<feature type="region of interest" description="Disordered" evidence="7">
    <location>
        <begin position="1"/>
        <end position="47"/>
    </location>
</feature>
<dbReference type="SUPFAM" id="SSF103473">
    <property type="entry name" value="MFS general substrate transporter"/>
    <property type="match status" value="1"/>
</dbReference>
<dbReference type="STRING" id="211114.SAMN04489726_6356"/>
<dbReference type="GO" id="GO:0022857">
    <property type="term" value="F:transmembrane transporter activity"/>
    <property type="evidence" value="ECO:0007669"/>
    <property type="project" value="InterPro"/>
</dbReference>
<organism evidence="10 11">
    <name type="scientific">Allokutzneria albata</name>
    <name type="common">Kibdelosporangium albatum</name>
    <dbReference type="NCBI Taxonomy" id="211114"/>
    <lineage>
        <taxon>Bacteria</taxon>
        <taxon>Bacillati</taxon>
        <taxon>Actinomycetota</taxon>
        <taxon>Actinomycetes</taxon>
        <taxon>Pseudonocardiales</taxon>
        <taxon>Pseudonocardiaceae</taxon>
        <taxon>Allokutzneria</taxon>
    </lineage>
</organism>
<feature type="transmembrane region" description="Helical" evidence="8">
    <location>
        <begin position="146"/>
        <end position="164"/>
    </location>
</feature>
<keyword evidence="5 8" id="KW-1133">Transmembrane helix</keyword>
<dbReference type="Pfam" id="PF05977">
    <property type="entry name" value="MFS_3"/>
    <property type="match status" value="1"/>
</dbReference>
<feature type="transmembrane region" description="Helical" evidence="8">
    <location>
        <begin position="214"/>
        <end position="234"/>
    </location>
</feature>
<dbReference type="PANTHER" id="PTHR23513">
    <property type="entry name" value="INTEGRAL MEMBRANE EFFLUX PROTEIN-RELATED"/>
    <property type="match status" value="1"/>
</dbReference>
<keyword evidence="6 8" id="KW-0472">Membrane</keyword>
<name>A0A1H0AYM6_ALLAB</name>
<feature type="domain" description="Major facilitator superfamily (MFS) profile" evidence="9">
    <location>
        <begin position="265"/>
        <end position="462"/>
    </location>
</feature>
<dbReference type="eggNOG" id="COG0477">
    <property type="taxonomic scope" value="Bacteria"/>
</dbReference>
<keyword evidence="3" id="KW-1003">Cell membrane</keyword>
<evidence type="ECO:0000256" key="1">
    <source>
        <dbReference type="ARBA" id="ARBA00004651"/>
    </source>
</evidence>
<evidence type="ECO:0000256" key="4">
    <source>
        <dbReference type="ARBA" id="ARBA00022692"/>
    </source>
</evidence>
<dbReference type="EMBL" id="LT629701">
    <property type="protein sequence ID" value="SDN38401.1"/>
    <property type="molecule type" value="Genomic_DNA"/>
</dbReference>
<evidence type="ECO:0000256" key="6">
    <source>
        <dbReference type="ARBA" id="ARBA00023136"/>
    </source>
</evidence>
<evidence type="ECO:0000256" key="2">
    <source>
        <dbReference type="ARBA" id="ARBA00022448"/>
    </source>
</evidence>
<feature type="transmembrane region" description="Helical" evidence="8">
    <location>
        <begin position="185"/>
        <end position="208"/>
    </location>
</feature>
<evidence type="ECO:0000259" key="9">
    <source>
        <dbReference type="PROSITE" id="PS50850"/>
    </source>
</evidence>
<dbReference type="InterPro" id="IPR036259">
    <property type="entry name" value="MFS_trans_sf"/>
</dbReference>
<feature type="transmembrane region" description="Helical" evidence="8">
    <location>
        <begin position="422"/>
        <end position="441"/>
    </location>
</feature>
<keyword evidence="4 8" id="KW-0812">Transmembrane</keyword>
<dbReference type="InterPro" id="IPR010290">
    <property type="entry name" value="TM_effector"/>
</dbReference>
<dbReference type="PROSITE" id="PS50850">
    <property type="entry name" value="MFS"/>
    <property type="match status" value="1"/>
</dbReference>
<dbReference type="Gene3D" id="1.20.1250.20">
    <property type="entry name" value="MFS general substrate transporter like domains"/>
    <property type="match status" value="1"/>
</dbReference>
<comment type="subcellular location">
    <subcellularLocation>
        <location evidence="1">Cell membrane</location>
        <topology evidence="1">Multi-pass membrane protein</topology>
    </subcellularLocation>
</comment>
<evidence type="ECO:0000256" key="3">
    <source>
        <dbReference type="ARBA" id="ARBA00022475"/>
    </source>
</evidence>
<evidence type="ECO:0000313" key="10">
    <source>
        <dbReference type="EMBL" id="SDN38401.1"/>
    </source>
</evidence>